<feature type="transmembrane region" description="Helical" evidence="1">
    <location>
        <begin position="13"/>
        <end position="34"/>
    </location>
</feature>
<dbReference type="Proteomes" id="UP000228781">
    <property type="component" value="Unassembled WGS sequence"/>
</dbReference>
<sequence>MSLYETAASVRKIIVWGILGLLALLLLVVLFNFLRDLYRQINPPPVSPPTAGFGKLPALHLPALPIKGTPSYFLETATGELPTFPDRAEVVAMQEIKITPLGEQLAKELAKKFDFGGEGELSADKKAVIFKDVVDKRTLTVNLTSQNFTLTTDITHIQTTIPKGSALTGGEVIKEAQEFLNRNGLLKGGFGEGRQATQAHKVEGGGVKDAISVSEGQFTRVDFFRNLTGVSANSFSILPPKPQIGLIQVWITSGLKPEINNILYLSYTMWEINKEKVETYPLRPVAEAWEEVKKGRGVAEVLLQGTSPLDPYTPLTLKTVSIRKVELAYFDDPLWQKYLQPIYVFTGSAKTDDGKDTTFVTYTSAISTSWIQP</sequence>
<keyword evidence="1" id="KW-0812">Transmembrane</keyword>
<keyword evidence="1" id="KW-0472">Membrane</keyword>
<reference evidence="3" key="1">
    <citation type="submission" date="2017-09" db="EMBL/GenBank/DDBJ databases">
        <title>Depth-based differentiation of microbial function through sediment-hosted aquifers and enrichment of novel symbionts in the deep terrestrial subsurface.</title>
        <authorList>
            <person name="Probst A.J."/>
            <person name="Ladd B."/>
            <person name="Jarett J.K."/>
            <person name="Geller-Mcgrath D.E."/>
            <person name="Sieber C.M.K."/>
            <person name="Emerson J.B."/>
            <person name="Anantharaman K."/>
            <person name="Thomas B.C."/>
            <person name="Malmstrom R."/>
            <person name="Stieglmeier M."/>
            <person name="Klingl A."/>
            <person name="Woyke T."/>
            <person name="Ryan C.M."/>
            <person name="Banfield J.F."/>
        </authorList>
    </citation>
    <scope>NUCLEOTIDE SEQUENCE [LARGE SCALE GENOMIC DNA]</scope>
</reference>
<protein>
    <submittedName>
        <fullName evidence="2">Uncharacterized protein</fullName>
    </submittedName>
</protein>
<evidence type="ECO:0000313" key="3">
    <source>
        <dbReference type="Proteomes" id="UP000228781"/>
    </source>
</evidence>
<comment type="caution">
    <text evidence="2">The sequence shown here is derived from an EMBL/GenBank/DDBJ whole genome shotgun (WGS) entry which is preliminary data.</text>
</comment>
<organism evidence="2 3">
    <name type="scientific">candidate division WWE3 bacterium CG_4_9_14_0_2_um_filter_48_10</name>
    <dbReference type="NCBI Taxonomy" id="1975078"/>
    <lineage>
        <taxon>Bacteria</taxon>
        <taxon>Katanobacteria</taxon>
    </lineage>
</organism>
<proteinExistence type="predicted"/>
<keyword evidence="1" id="KW-1133">Transmembrane helix</keyword>
<evidence type="ECO:0000256" key="1">
    <source>
        <dbReference type="SAM" id="Phobius"/>
    </source>
</evidence>
<dbReference type="AlphaFoldDB" id="A0A2M8EJL7"/>
<gene>
    <name evidence="2" type="ORF">CO059_01000</name>
</gene>
<accession>A0A2M8EJL7</accession>
<evidence type="ECO:0000313" key="2">
    <source>
        <dbReference type="EMBL" id="PJC22942.1"/>
    </source>
</evidence>
<dbReference type="EMBL" id="PFSK01000014">
    <property type="protein sequence ID" value="PJC22942.1"/>
    <property type="molecule type" value="Genomic_DNA"/>
</dbReference>
<name>A0A2M8EJL7_UNCKA</name>